<gene>
    <name evidence="1" type="ORF">SDC9_155610</name>
</gene>
<protein>
    <submittedName>
        <fullName evidence="1">Uncharacterized protein</fullName>
    </submittedName>
</protein>
<dbReference type="AlphaFoldDB" id="A0A645F1Y2"/>
<reference evidence="1" key="1">
    <citation type="submission" date="2019-08" db="EMBL/GenBank/DDBJ databases">
        <authorList>
            <person name="Kucharzyk K."/>
            <person name="Murdoch R.W."/>
            <person name="Higgins S."/>
            <person name="Loffler F."/>
        </authorList>
    </citation>
    <scope>NUCLEOTIDE SEQUENCE</scope>
</reference>
<comment type="caution">
    <text evidence="1">The sequence shown here is derived from an EMBL/GenBank/DDBJ whole genome shotgun (WGS) entry which is preliminary data.</text>
</comment>
<accession>A0A645F1Y2</accession>
<name>A0A645F1Y2_9ZZZZ</name>
<dbReference type="EMBL" id="VSSQ01054365">
    <property type="protein sequence ID" value="MPN08328.1"/>
    <property type="molecule type" value="Genomic_DNA"/>
</dbReference>
<evidence type="ECO:0000313" key="1">
    <source>
        <dbReference type="EMBL" id="MPN08328.1"/>
    </source>
</evidence>
<organism evidence="1">
    <name type="scientific">bioreactor metagenome</name>
    <dbReference type="NCBI Taxonomy" id="1076179"/>
    <lineage>
        <taxon>unclassified sequences</taxon>
        <taxon>metagenomes</taxon>
        <taxon>ecological metagenomes</taxon>
    </lineage>
</organism>
<sequence length="149" mass="17187">MQKSQEAATEAETQRLRNFRLVLQRRIVELELFQRFAQRIVLVRFDRVQTRKDLRFDFLEAGQRLGGLAVHRGNGVADLGRLQLLDAGNDEAHLAGTQFAALHRFRREDTDLFAKLLRLGGHEIQLVLRTHHAIDNPYQHDDADVVIEP</sequence>
<proteinExistence type="predicted"/>